<dbReference type="RefSeq" id="WP_377776336.1">
    <property type="nucleotide sequence ID" value="NZ_JBHUHA010000002.1"/>
</dbReference>
<dbReference type="EMBL" id="JBHSAM010000020">
    <property type="protein sequence ID" value="MFC4099790.1"/>
    <property type="molecule type" value="Genomic_DNA"/>
</dbReference>
<keyword evidence="3" id="KW-1185">Reference proteome</keyword>
<organism evidence="2 3">
    <name type="scientific">Paenibacillus xanthanilyticus</name>
    <dbReference type="NCBI Taxonomy" id="1783531"/>
    <lineage>
        <taxon>Bacteria</taxon>
        <taxon>Bacillati</taxon>
        <taxon>Bacillota</taxon>
        <taxon>Bacilli</taxon>
        <taxon>Bacillales</taxon>
        <taxon>Paenibacillaceae</taxon>
        <taxon>Paenibacillus</taxon>
    </lineage>
</organism>
<proteinExistence type="predicted"/>
<feature type="compositionally biased region" description="Basic residues" evidence="1">
    <location>
        <begin position="40"/>
        <end position="49"/>
    </location>
</feature>
<evidence type="ECO:0000313" key="2">
    <source>
        <dbReference type="EMBL" id="MFC4099790.1"/>
    </source>
</evidence>
<gene>
    <name evidence="2" type="ORF">ACFOZ8_08980</name>
</gene>
<reference evidence="3" key="1">
    <citation type="journal article" date="2019" name="Int. J. Syst. Evol. Microbiol.">
        <title>The Global Catalogue of Microorganisms (GCM) 10K type strain sequencing project: providing services to taxonomists for standard genome sequencing and annotation.</title>
        <authorList>
            <consortium name="The Broad Institute Genomics Platform"/>
            <consortium name="The Broad Institute Genome Sequencing Center for Infectious Disease"/>
            <person name="Wu L."/>
            <person name="Ma J."/>
        </authorList>
    </citation>
    <scope>NUCLEOTIDE SEQUENCE [LARGE SCALE GENOMIC DNA]</scope>
    <source>
        <strain evidence="3">IBRC-M 10987</strain>
    </source>
</reference>
<name>A0ABV8K2N5_9BACL</name>
<accession>A0ABV8K2N5</accession>
<comment type="caution">
    <text evidence="2">The sequence shown here is derived from an EMBL/GenBank/DDBJ whole genome shotgun (WGS) entry which is preliminary data.</text>
</comment>
<sequence length="75" mass="8601">MFNRELARLLAPSAAEAAESPSLDEWLTLFSSGWQDRSEHPKRRARRVDRRCSAQRQEDAARSSAIFVHALFQNT</sequence>
<evidence type="ECO:0000256" key="1">
    <source>
        <dbReference type="SAM" id="MobiDB-lite"/>
    </source>
</evidence>
<dbReference type="Proteomes" id="UP001595715">
    <property type="component" value="Unassembled WGS sequence"/>
</dbReference>
<feature type="region of interest" description="Disordered" evidence="1">
    <location>
        <begin position="35"/>
        <end position="57"/>
    </location>
</feature>
<protein>
    <submittedName>
        <fullName evidence="2">Uncharacterized protein</fullName>
    </submittedName>
</protein>
<evidence type="ECO:0000313" key="3">
    <source>
        <dbReference type="Proteomes" id="UP001595715"/>
    </source>
</evidence>